<accession>A0A6J6Y632</accession>
<proteinExistence type="predicted"/>
<organism evidence="1">
    <name type="scientific">freshwater metagenome</name>
    <dbReference type="NCBI Taxonomy" id="449393"/>
    <lineage>
        <taxon>unclassified sequences</taxon>
        <taxon>metagenomes</taxon>
        <taxon>ecological metagenomes</taxon>
    </lineage>
</organism>
<protein>
    <submittedName>
        <fullName evidence="1">Unannotated protein</fullName>
    </submittedName>
</protein>
<gene>
    <name evidence="1" type="ORF">UFOPK3010_00818</name>
</gene>
<sequence>MLHGLEATDRHTELLAVRDIGNSHRDHLFGQADELCGCRGSTAVKCSVRCSQSGIAGNDEFRVGFVPFDAEQTTCAIDGNLRSRANVFGRNGEELIAALRNQKVGNVHVVHKRLTIELDGCDNRTVSNAGQPLFGNGRGS</sequence>
<dbReference type="EMBL" id="CAFAAM010000095">
    <property type="protein sequence ID" value="CAB4805061.1"/>
    <property type="molecule type" value="Genomic_DNA"/>
</dbReference>
<name>A0A6J6Y632_9ZZZZ</name>
<reference evidence="1" key="1">
    <citation type="submission" date="2020-05" db="EMBL/GenBank/DDBJ databases">
        <authorList>
            <person name="Chiriac C."/>
            <person name="Salcher M."/>
            <person name="Ghai R."/>
            <person name="Kavagutti S V."/>
        </authorList>
    </citation>
    <scope>NUCLEOTIDE SEQUENCE</scope>
</reference>
<dbReference type="AlphaFoldDB" id="A0A6J6Y632"/>
<evidence type="ECO:0000313" key="1">
    <source>
        <dbReference type="EMBL" id="CAB4805061.1"/>
    </source>
</evidence>